<dbReference type="InterPro" id="IPR000792">
    <property type="entry name" value="Tscrpt_reg_LuxR_C"/>
</dbReference>
<sequence length="223" mass="24801">MLVSMIEEIRARSYKTNVNQTPVEALVAFCRSVLGLSVKTVHRAEEIPSEEDTSSPTLSVLDIGLADTAFDVAEVLRRGDGSASRIVFMGDNITDVCLDQALKLEAVGILSITESLDNLAADLQRILLGETRFSPVIAQRLAFDASSLKYRLKTQTLVSSLTARQLEVLRFLARGDSVKEVGRKLYLSHKTIDNYKYRIMKTIGVNDRVRLTRFAIREGLIQP</sequence>
<dbReference type="GO" id="GO:0003677">
    <property type="term" value="F:DNA binding"/>
    <property type="evidence" value="ECO:0007669"/>
    <property type="project" value="UniProtKB-KW"/>
</dbReference>
<dbReference type="RefSeq" id="WP_145054102.1">
    <property type="nucleotide sequence ID" value="NZ_CP036433.1"/>
</dbReference>
<dbReference type="PANTHER" id="PTHR43214:SF43">
    <property type="entry name" value="TWO-COMPONENT RESPONSE REGULATOR"/>
    <property type="match status" value="1"/>
</dbReference>
<reference evidence="3 4" key="1">
    <citation type="submission" date="2019-02" db="EMBL/GenBank/DDBJ databases">
        <title>Deep-cultivation of Planctomycetes and their phenomic and genomic characterization uncovers novel biology.</title>
        <authorList>
            <person name="Wiegand S."/>
            <person name="Jogler M."/>
            <person name="Boedeker C."/>
            <person name="Pinto D."/>
            <person name="Vollmers J."/>
            <person name="Rivas-Marin E."/>
            <person name="Kohn T."/>
            <person name="Peeters S.H."/>
            <person name="Heuer A."/>
            <person name="Rast P."/>
            <person name="Oberbeckmann S."/>
            <person name="Bunk B."/>
            <person name="Jeske O."/>
            <person name="Meyerdierks A."/>
            <person name="Storesund J.E."/>
            <person name="Kallscheuer N."/>
            <person name="Luecker S."/>
            <person name="Lage O.M."/>
            <person name="Pohl T."/>
            <person name="Merkel B.J."/>
            <person name="Hornburger P."/>
            <person name="Mueller R.-W."/>
            <person name="Bruemmer F."/>
            <person name="Labrenz M."/>
            <person name="Spormann A.M."/>
            <person name="Op den Camp H."/>
            <person name="Overmann J."/>
            <person name="Amann R."/>
            <person name="Jetten M.S.M."/>
            <person name="Mascher T."/>
            <person name="Medema M.H."/>
            <person name="Devos D.P."/>
            <person name="Kaster A.-K."/>
            <person name="Ovreas L."/>
            <person name="Rohde M."/>
            <person name="Galperin M.Y."/>
            <person name="Jogler C."/>
        </authorList>
    </citation>
    <scope>NUCLEOTIDE SEQUENCE [LARGE SCALE GENOMIC DNA]</scope>
    <source>
        <strain evidence="3 4">Pla85_3_4</strain>
    </source>
</reference>
<dbReference type="Pfam" id="PF00196">
    <property type="entry name" value="GerE"/>
    <property type="match status" value="1"/>
</dbReference>
<dbReference type="PANTHER" id="PTHR43214">
    <property type="entry name" value="TWO-COMPONENT RESPONSE REGULATOR"/>
    <property type="match status" value="1"/>
</dbReference>
<accession>A0A518DU47</accession>
<name>A0A518DU47_9BACT</name>
<keyword evidence="4" id="KW-1185">Reference proteome</keyword>
<organism evidence="3 4">
    <name type="scientific">Lignipirellula cremea</name>
    <dbReference type="NCBI Taxonomy" id="2528010"/>
    <lineage>
        <taxon>Bacteria</taxon>
        <taxon>Pseudomonadati</taxon>
        <taxon>Planctomycetota</taxon>
        <taxon>Planctomycetia</taxon>
        <taxon>Pirellulales</taxon>
        <taxon>Pirellulaceae</taxon>
        <taxon>Lignipirellula</taxon>
    </lineage>
</organism>
<dbReference type="PROSITE" id="PS50043">
    <property type="entry name" value="HTH_LUXR_2"/>
    <property type="match status" value="1"/>
</dbReference>
<feature type="domain" description="HTH luxR-type" evidence="2">
    <location>
        <begin position="154"/>
        <end position="219"/>
    </location>
</feature>
<dbReference type="OrthoDB" id="275810at2"/>
<dbReference type="InterPro" id="IPR016032">
    <property type="entry name" value="Sig_transdc_resp-reg_C-effctor"/>
</dbReference>
<keyword evidence="1" id="KW-0238">DNA-binding</keyword>
<dbReference type="GO" id="GO:0006355">
    <property type="term" value="P:regulation of DNA-templated transcription"/>
    <property type="evidence" value="ECO:0007669"/>
    <property type="project" value="InterPro"/>
</dbReference>
<evidence type="ECO:0000313" key="3">
    <source>
        <dbReference type="EMBL" id="QDU95348.1"/>
    </source>
</evidence>
<dbReference type="SMART" id="SM00421">
    <property type="entry name" value="HTH_LUXR"/>
    <property type="match status" value="1"/>
</dbReference>
<dbReference type="Gene3D" id="3.40.50.2300">
    <property type="match status" value="1"/>
</dbReference>
<dbReference type="CDD" id="cd06170">
    <property type="entry name" value="LuxR_C_like"/>
    <property type="match status" value="1"/>
</dbReference>
<dbReference type="EMBL" id="CP036433">
    <property type="protein sequence ID" value="QDU95348.1"/>
    <property type="molecule type" value="Genomic_DNA"/>
</dbReference>
<protein>
    <submittedName>
        <fullName evidence="3">Response regulator UvrY</fullName>
    </submittedName>
</protein>
<dbReference type="AlphaFoldDB" id="A0A518DU47"/>
<dbReference type="KEGG" id="lcre:Pla8534_31630"/>
<evidence type="ECO:0000259" key="2">
    <source>
        <dbReference type="PROSITE" id="PS50043"/>
    </source>
</evidence>
<evidence type="ECO:0000256" key="1">
    <source>
        <dbReference type="ARBA" id="ARBA00023125"/>
    </source>
</evidence>
<dbReference type="PRINTS" id="PR00038">
    <property type="entry name" value="HTHLUXR"/>
</dbReference>
<dbReference type="InterPro" id="IPR039420">
    <property type="entry name" value="WalR-like"/>
</dbReference>
<proteinExistence type="predicted"/>
<dbReference type="Proteomes" id="UP000317648">
    <property type="component" value="Chromosome"/>
</dbReference>
<dbReference type="SUPFAM" id="SSF46894">
    <property type="entry name" value="C-terminal effector domain of the bipartite response regulators"/>
    <property type="match status" value="1"/>
</dbReference>
<gene>
    <name evidence="3" type="primary">uvrY</name>
    <name evidence="3" type="ORF">Pla8534_31630</name>
</gene>
<evidence type="ECO:0000313" key="4">
    <source>
        <dbReference type="Proteomes" id="UP000317648"/>
    </source>
</evidence>